<dbReference type="Proteomes" id="UP001500021">
    <property type="component" value="Unassembled WGS sequence"/>
</dbReference>
<evidence type="ECO:0000313" key="3">
    <source>
        <dbReference type="Proteomes" id="UP001500021"/>
    </source>
</evidence>
<keyword evidence="3" id="KW-1185">Reference proteome</keyword>
<sequence length="420" mass="47377">MSKESQPHFANNKVSVKEPLLFLCHRIPFPPNKGDKIRSFNILKKLSETYAVHLGCFIDDPFDKQYVDGLNKYCASVFHLDQNKTFSKIKGLSGFFTGKPITLPYYYDKRMAQWTSAIVAEHKIAKVFVYSSSMAQYCQESRYSALERVIDFVDVDSDKWRQYAQKKQGVAKWFFNREYRLLAQVEDEICAEFSHSLFVSPDEAALFSARQPIALQKSVHGVLNGVDIDFFDPQADFSAESLVPTVPFISFTGAMDYWANVDAVLWFVKYVWPFIIAKNPQAIFCIVGGNPSSEVLALAEQPGIVVTGRVHDIRPFIAKATCVVAPLQIARGIQNKVLEAMSLNKAIVVTTMAMEGINAKESSGVVISDEASVYAQACLKYLNDSAVNLSNRQWIIDNFTWENTLQPLQQYFSAKDIIDE</sequence>
<keyword evidence="1" id="KW-0808">Transferase</keyword>
<dbReference type="Gene3D" id="3.40.50.2000">
    <property type="entry name" value="Glycogen Phosphorylase B"/>
    <property type="match status" value="1"/>
</dbReference>
<gene>
    <name evidence="2" type="ORF">GCM10009111_20390</name>
</gene>
<proteinExistence type="predicted"/>
<dbReference type="InterPro" id="IPR017521">
    <property type="entry name" value="Sugar_tfrase_PEP-CTERM_Stp1"/>
</dbReference>
<dbReference type="PANTHER" id="PTHR46401">
    <property type="entry name" value="GLYCOSYLTRANSFERASE WBBK-RELATED"/>
    <property type="match status" value="1"/>
</dbReference>
<evidence type="ECO:0000256" key="1">
    <source>
        <dbReference type="ARBA" id="ARBA00022679"/>
    </source>
</evidence>
<protein>
    <submittedName>
        <fullName evidence="2">TIGR03087 family PEP-CTERM/XrtA system glycosyltransferase</fullName>
    </submittedName>
</protein>
<dbReference type="EMBL" id="BAAAFA010000006">
    <property type="protein sequence ID" value="GAA0818100.1"/>
    <property type="molecule type" value="Genomic_DNA"/>
</dbReference>
<evidence type="ECO:0000313" key="2">
    <source>
        <dbReference type="EMBL" id="GAA0818100.1"/>
    </source>
</evidence>
<name>A0ABP3WK73_9GAMM</name>
<dbReference type="RefSeq" id="WP_343817354.1">
    <property type="nucleotide sequence ID" value="NZ_BAAAFA010000006.1"/>
</dbReference>
<organism evidence="2 3">
    <name type="scientific">Colwellia asteriadis</name>
    <dbReference type="NCBI Taxonomy" id="517723"/>
    <lineage>
        <taxon>Bacteria</taxon>
        <taxon>Pseudomonadati</taxon>
        <taxon>Pseudomonadota</taxon>
        <taxon>Gammaproteobacteria</taxon>
        <taxon>Alteromonadales</taxon>
        <taxon>Colwelliaceae</taxon>
        <taxon>Colwellia</taxon>
    </lineage>
</organism>
<dbReference type="SUPFAM" id="SSF53756">
    <property type="entry name" value="UDP-Glycosyltransferase/glycogen phosphorylase"/>
    <property type="match status" value="1"/>
</dbReference>
<dbReference type="PANTHER" id="PTHR46401:SF2">
    <property type="entry name" value="GLYCOSYLTRANSFERASE WBBK-RELATED"/>
    <property type="match status" value="1"/>
</dbReference>
<dbReference type="NCBIfam" id="TIGR03087">
    <property type="entry name" value="stp1"/>
    <property type="match status" value="1"/>
</dbReference>
<comment type="caution">
    <text evidence="2">The sequence shown here is derived from an EMBL/GenBank/DDBJ whole genome shotgun (WGS) entry which is preliminary data.</text>
</comment>
<accession>A0ABP3WK73</accession>
<dbReference type="Pfam" id="PF13692">
    <property type="entry name" value="Glyco_trans_1_4"/>
    <property type="match status" value="1"/>
</dbReference>
<dbReference type="CDD" id="cd03801">
    <property type="entry name" value="GT4_PimA-like"/>
    <property type="match status" value="1"/>
</dbReference>
<reference evidence="3" key="1">
    <citation type="journal article" date="2019" name="Int. J. Syst. Evol. Microbiol.">
        <title>The Global Catalogue of Microorganisms (GCM) 10K type strain sequencing project: providing services to taxonomists for standard genome sequencing and annotation.</title>
        <authorList>
            <consortium name="The Broad Institute Genomics Platform"/>
            <consortium name="The Broad Institute Genome Sequencing Center for Infectious Disease"/>
            <person name="Wu L."/>
            <person name="Ma J."/>
        </authorList>
    </citation>
    <scope>NUCLEOTIDE SEQUENCE [LARGE SCALE GENOMIC DNA]</scope>
    <source>
        <strain evidence="3">JCM 15608</strain>
    </source>
</reference>